<accession>A0A0H5C859</accession>
<protein>
    <recommendedName>
        <fullName evidence="1">Peptide N-acetyl-beta-D-glucosaminyl asparaginase amidase A N-terminal domain-containing protein</fullName>
    </recommendedName>
</protein>
<sequence length="664" mass="74262">MKEKEESRGYDIEKQPCDVPANKHKTLSTAWICLHRVCSLVAVVQMLRLLAGVDLFMTWRWTSSTDDTGPKETFELRLPILYDDLVYQEVILEHSFGNSWGVPAKKRFTPPADKKFNRVVLELNTTVDGIQYDRLAHVFINDIPVWRTSTAEPGREWVYTSVEKDISKYLTLFQDGDSSVTLQLDNLIRGKLTGAFNTTLSVKYYLDPNSDDDIFNHMTVTNHPAHRVTKLIEPLPNRTPLLYYPNNLLSFSIPTVPENTTALKLALFVSGNAEEEFWYSNSLEDEKKYFAPNGHELLGHGPVRIINTYVNNKLVSVAAPEPVIFSGGISPALWRPIIGVNALDVKALEIDLSAMIPELWKTSAALDIVITNGTTNGTVGQNWIASAALLHWESEEIESAKGSVLNFKNSTAFREHHSTNAPPRMQQLVYSNAIADIKSNFTYTLKNGSEIPVELHCTSKASFVDSQDYYRYGDLQLITATVASTHSTDLQIGDISTNVKNVKFYPLVISVDTEPIIPPNVTYVANVTNVYGSRIVIDDKEVFVLESYQNGTSKFTLSPTGNSGNGSTDQTFAAVMSSPFVTFREDAQAKAVNGTLVKRDEKFWYDDLHHDMALEVGISQEVMAKLSRQVVEYQNAIIQKEQDESITVDDGYVAKFPGFRQLSG</sequence>
<dbReference type="AlphaFoldDB" id="A0A0H5C859"/>
<proteinExistence type="predicted"/>
<feature type="domain" description="Peptide N-acetyl-beta-D-glucosaminyl asparaginase amidase A N-terminal" evidence="1">
    <location>
        <begin position="87"/>
        <end position="406"/>
    </location>
</feature>
<gene>
    <name evidence="2" type="ORF">BN1211_4921</name>
</gene>
<evidence type="ECO:0000259" key="1">
    <source>
        <dbReference type="Pfam" id="PF12222"/>
    </source>
</evidence>
<reference evidence="3" key="1">
    <citation type="journal article" date="2015" name="J. Biotechnol.">
        <title>The structure of the Cyberlindnera jadinii genome and its relation to Candida utilis analyzed by the occurrence of single nucleotide polymorphisms.</title>
        <authorList>
            <person name="Rupp O."/>
            <person name="Brinkrolf K."/>
            <person name="Buerth C."/>
            <person name="Kunigo M."/>
            <person name="Schneider J."/>
            <person name="Jaenicke S."/>
            <person name="Goesmann A."/>
            <person name="Puehler A."/>
            <person name="Jaeger K.-E."/>
            <person name="Ernst J.F."/>
        </authorList>
    </citation>
    <scope>NUCLEOTIDE SEQUENCE [LARGE SCALE GENOMIC DNA]</scope>
    <source>
        <strain evidence="3">ATCC 18201 / CBS 1600 / BCRC 20928 / JCM 3617 / NBRC 0987 / NRRL Y-1542</strain>
    </source>
</reference>
<dbReference type="Proteomes" id="UP000038830">
    <property type="component" value="Unassembled WGS sequence"/>
</dbReference>
<dbReference type="InterPro" id="IPR021102">
    <property type="entry name" value="PNGase_A"/>
</dbReference>
<name>A0A0H5C859_CYBJN</name>
<dbReference type="EMBL" id="CDQK01000005">
    <property type="protein sequence ID" value="CEP24172.1"/>
    <property type="molecule type" value="Genomic_DNA"/>
</dbReference>
<dbReference type="Pfam" id="PF12222">
    <property type="entry name" value="PNGaseA"/>
    <property type="match status" value="1"/>
</dbReference>
<evidence type="ECO:0000313" key="2">
    <source>
        <dbReference type="EMBL" id="CEP24172.1"/>
    </source>
</evidence>
<dbReference type="PANTHER" id="PTHR31104">
    <property type="entry name" value="PEPTIDE-N4-(N-ACETYL-BETA-GLUCOSAMINYL)ASPARAGINE AMIDASE A PROTEIN"/>
    <property type="match status" value="1"/>
</dbReference>
<organism evidence="2 3">
    <name type="scientific">Cyberlindnera jadinii (strain ATCC 18201 / CBS 1600 / BCRC 20928 / JCM 3617 / NBRC 0987 / NRRL Y-1542)</name>
    <name type="common">Torula yeast</name>
    <name type="synonym">Candida utilis</name>
    <dbReference type="NCBI Taxonomy" id="983966"/>
    <lineage>
        <taxon>Eukaryota</taxon>
        <taxon>Fungi</taxon>
        <taxon>Dikarya</taxon>
        <taxon>Ascomycota</taxon>
        <taxon>Saccharomycotina</taxon>
        <taxon>Saccharomycetes</taxon>
        <taxon>Phaffomycetales</taxon>
        <taxon>Phaffomycetaceae</taxon>
        <taxon>Cyberlindnera</taxon>
    </lineage>
</organism>
<dbReference type="GO" id="GO:0016787">
    <property type="term" value="F:hydrolase activity"/>
    <property type="evidence" value="ECO:0007669"/>
    <property type="project" value="UniProtKB-KW"/>
</dbReference>
<keyword evidence="2" id="KW-0378">Hydrolase</keyword>
<evidence type="ECO:0000313" key="3">
    <source>
        <dbReference type="Proteomes" id="UP000038830"/>
    </source>
</evidence>
<dbReference type="InterPro" id="IPR056948">
    <property type="entry name" value="PNGaseA_N"/>
</dbReference>